<dbReference type="PANTHER" id="PTHR30349">
    <property type="entry name" value="PHAGE INTEGRASE-RELATED"/>
    <property type="match status" value="1"/>
</dbReference>
<evidence type="ECO:0000256" key="8">
    <source>
        <dbReference type="ARBA" id="ARBA00022908"/>
    </source>
</evidence>
<dbReference type="NCBIfam" id="NF001399">
    <property type="entry name" value="PRK00283.1"/>
    <property type="match status" value="1"/>
</dbReference>
<protein>
    <recommendedName>
        <fullName evidence="4 12">Tyrosine recombinase XerD</fullName>
    </recommendedName>
</protein>
<keyword evidence="7 12" id="KW-0159">Chromosome partition</keyword>
<dbReference type="HAMAP" id="MF_01807">
    <property type="entry name" value="Recomb_XerD"/>
    <property type="match status" value="1"/>
</dbReference>
<dbReference type="InterPro" id="IPR011931">
    <property type="entry name" value="Recomb_XerC"/>
</dbReference>
<comment type="subcellular location">
    <subcellularLocation>
        <location evidence="1 12">Cytoplasm</location>
    </subcellularLocation>
</comment>
<evidence type="ECO:0000313" key="15">
    <source>
        <dbReference type="EMBL" id="MBF0935190.1"/>
    </source>
</evidence>
<feature type="active site" description="O-(3'-phospho-DNA)-tyrosine intermediate" evidence="12">
    <location>
        <position position="283"/>
    </location>
</feature>
<dbReference type="GO" id="GO:0006313">
    <property type="term" value="P:DNA transposition"/>
    <property type="evidence" value="ECO:0007669"/>
    <property type="project" value="UniProtKB-UniRule"/>
</dbReference>
<dbReference type="InterPro" id="IPR002104">
    <property type="entry name" value="Integrase_catalytic"/>
</dbReference>
<dbReference type="InterPro" id="IPR011010">
    <property type="entry name" value="DNA_brk_join_enz"/>
</dbReference>
<comment type="similarity">
    <text evidence="2">Belongs to the 'phage' integrase family. XerC subfamily.</text>
</comment>
<feature type="active site" evidence="12">
    <location>
        <position position="248"/>
    </location>
</feature>
<dbReference type="InterPro" id="IPR010998">
    <property type="entry name" value="Integrase_recombinase_N"/>
</dbReference>
<evidence type="ECO:0000256" key="11">
    <source>
        <dbReference type="ARBA" id="ARBA00023306"/>
    </source>
</evidence>
<dbReference type="InterPro" id="IPR013762">
    <property type="entry name" value="Integrase-like_cat_sf"/>
</dbReference>
<name>A0A929MV38_ABIDE</name>
<dbReference type="HAMAP" id="MF_01808">
    <property type="entry name" value="Recomb_XerC_XerD"/>
    <property type="match status" value="1"/>
</dbReference>
<dbReference type="PROSITE" id="PS51900">
    <property type="entry name" value="CB"/>
    <property type="match status" value="1"/>
</dbReference>
<evidence type="ECO:0000256" key="9">
    <source>
        <dbReference type="ARBA" id="ARBA00023125"/>
    </source>
</evidence>
<feature type="active site" evidence="12">
    <location>
        <position position="251"/>
    </location>
</feature>
<evidence type="ECO:0000259" key="14">
    <source>
        <dbReference type="PROSITE" id="PS51900"/>
    </source>
</evidence>
<feature type="active site" evidence="12">
    <location>
        <position position="174"/>
    </location>
</feature>
<feature type="domain" description="Tyr recombinase" evidence="13">
    <location>
        <begin position="110"/>
        <end position="296"/>
    </location>
</feature>
<sequence>MSMKFSQSVQDFERYLLLDMNRSANTIQSYGRDLAKFQAYLTEQGIEEVEAIDEVTVRAFLAKLSQDAYAASSTSRMLSSLKQFFLFLRKEGILETNPMSLVHRPKQGRHLPKVLTASEIEALLQAPDTSSPHGLRDRAIFELMYATGLRVTELVQLKLEDLHLELGFIQTLGKGDKERLVPLIDEAIEWLEAYLEQVRPSFLRLASSASPQEVFLTERGKAFTRQGIWKNLNKYVALAGIKQTVSPHMLRHSFATHLLENGADLRMVQELLGHADISTTQIYTHISTQRLQEVYRKYFPRA</sequence>
<feature type="domain" description="Core-binding (CB)" evidence="14">
    <location>
        <begin position="3"/>
        <end position="89"/>
    </location>
</feature>
<keyword evidence="11 12" id="KW-0131">Cell cycle</keyword>
<accession>A0A929MV38</accession>
<dbReference type="GO" id="GO:0009037">
    <property type="term" value="F:tyrosine-based site-specific recombinase activity"/>
    <property type="evidence" value="ECO:0007669"/>
    <property type="project" value="UniProtKB-UniRule"/>
</dbReference>
<dbReference type="Gene3D" id="1.10.150.130">
    <property type="match status" value="1"/>
</dbReference>
<evidence type="ECO:0000256" key="4">
    <source>
        <dbReference type="ARBA" id="ARBA00015810"/>
    </source>
</evidence>
<evidence type="ECO:0000256" key="3">
    <source>
        <dbReference type="ARBA" id="ARBA00010450"/>
    </source>
</evidence>
<evidence type="ECO:0000256" key="6">
    <source>
        <dbReference type="ARBA" id="ARBA00022618"/>
    </source>
</evidence>
<reference evidence="15" key="1">
    <citation type="submission" date="2020-04" db="EMBL/GenBank/DDBJ databases">
        <title>Deep metagenomics examines the oral microbiome during advanced dental caries in children, revealing novel taxa and co-occurrences with host molecules.</title>
        <authorList>
            <person name="Baker J.L."/>
            <person name="Morton J.T."/>
            <person name="Dinis M."/>
            <person name="Alvarez R."/>
            <person name="Tran N.C."/>
            <person name="Knight R."/>
            <person name="Edlund A."/>
        </authorList>
    </citation>
    <scope>NUCLEOTIDE SEQUENCE</scope>
    <source>
        <strain evidence="15">JCVI_23_bin.16</strain>
    </source>
</reference>
<dbReference type="InterPro" id="IPR050090">
    <property type="entry name" value="Tyrosine_recombinase_XerCD"/>
</dbReference>
<dbReference type="PANTHER" id="PTHR30349:SF81">
    <property type="entry name" value="TYROSINE RECOMBINASE XERC"/>
    <property type="match status" value="1"/>
</dbReference>
<dbReference type="GO" id="GO:0003677">
    <property type="term" value="F:DNA binding"/>
    <property type="evidence" value="ECO:0007669"/>
    <property type="project" value="UniProtKB-UniRule"/>
</dbReference>
<comment type="subunit">
    <text evidence="12">Forms a cyclic heterotetrameric complex composed of two molecules of XerC and two molecules of XerD.</text>
</comment>
<dbReference type="NCBIfam" id="TIGR02225">
    <property type="entry name" value="recomb_XerD"/>
    <property type="match status" value="1"/>
</dbReference>
<comment type="function">
    <text evidence="12">Site-specific tyrosine recombinase, which acts by catalyzing the cutting and rejoining of the recombining DNA molecules. The XerC-XerD complex is essential to convert dimers of the bacterial chromosome into monomers to permit their segregation at cell division. It also contributes to the segregational stability of plasmids.</text>
</comment>
<organism evidence="15 16">
    <name type="scientific">Abiotrophia defectiva</name>
    <name type="common">Streptococcus defectivus</name>
    <dbReference type="NCBI Taxonomy" id="46125"/>
    <lineage>
        <taxon>Bacteria</taxon>
        <taxon>Bacillati</taxon>
        <taxon>Bacillota</taxon>
        <taxon>Bacilli</taxon>
        <taxon>Lactobacillales</taxon>
        <taxon>Aerococcaceae</taxon>
        <taxon>Abiotrophia</taxon>
    </lineage>
</organism>
<keyword evidence="10 12" id="KW-0233">DNA recombination</keyword>
<dbReference type="InterPro" id="IPR044068">
    <property type="entry name" value="CB"/>
</dbReference>
<feature type="active site" evidence="12">
    <location>
        <position position="274"/>
    </location>
</feature>
<evidence type="ECO:0000256" key="7">
    <source>
        <dbReference type="ARBA" id="ARBA00022829"/>
    </source>
</evidence>
<dbReference type="EMBL" id="JABZFV010000152">
    <property type="protein sequence ID" value="MBF0935190.1"/>
    <property type="molecule type" value="Genomic_DNA"/>
</dbReference>
<proteinExistence type="inferred from homology"/>
<evidence type="ECO:0000313" key="16">
    <source>
        <dbReference type="Proteomes" id="UP000757900"/>
    </source>
</evidence>
<dbReference type="InterPro" id="IPR004107">
    <property type="entry name" value="Integrase_SAM-like_N"/>
</dbReference>
<dbReference type="InterPro" id="IPR011932">
    <property type="entry name" value="Recomb_XerD"/>
</dbReference>
<dbReference type="SUPFAM" id="SSF56349">
    <property type="entry name" value="DNA breaking-rejoining enzymes"/>
    <property type="match status" value="1"/>
</dbReference>
<feature type="active site" evidence="12">
    <location>
        <position position="150"/>
    </location>
</feature>
<evidence type="ECO:0000259" key="13">
    <source>
        <dbReference type="PROSITE" id="PS51898"/>
    </source>
</evidence>
<keyword evidence="5 12" id="KW-0963">Cytoplasm</keyword>
<dbReference type="InterPro" id="IPR023009">
    <property type="entry name" value="Tyrosine_recombinase_XerC/XerD"/>
</dbReference>
<keyword evidence="6 12" id="KW-0132">Cell division</keyword>
<comment type="caution">
    <text evidence="15">The sequence shown here is derived from an EMBL/GenBank/DDBJ whole genome shotgun (WGS) entry which is preliminary data.</text>
</comment>
<dbReference type="GO" id="GO:0005737">
    <property type="term" value="C:cytoplasm"/>
    <property type="evidence" value="ECO:0007669"/>
    <property type="project" value="UniProtKB-SubCell"/>
</dbReference>
<dbReference type="CDD" id="cd00798">
    <property type="entry name" value="INT_XerDC_C"/>
    <property type="match status" value="1"/>
</dbReference>
<dbReference type="Pfam" id="PF00589">
    <property type="entry name" value="Phage_integrase"/>
    <property type="match status" value="1"/>
</dbReference>
<dbReference type="NCBIfam" id="TIGR02224">
    <property type="entry name" value="recomb_XerC"/>
    <property type="match status" value="1"/>
</dbReference>
<dbReference type="PROSITE" id="PS51898">
    <property type="entry name" value="TYR_RECOMBINASE"/>
    <property type="match status" value="1"/>
</dbReference>
<dbReference type="GO" id="GO:0051301">
    <property type="term" value="P:cell division"/>
    <property type="evidence" value="ECO:0007669"/>
    <property type="project" value="UniProtKB-UniRule"/>
</dbReference>
<evidence type="ECO:0000256" key="1">
    <source>
        <dbReference type="ARBA" id="ARBA00004496"/>
    </source>
</evidence>
<evidence type="ECO:0000256" key="12">
    <source>
        <dbReference type="HAMAP-Rule" id="MF_01807"/>
    </source>
</evidence>
<gene>
    <name evidence="12 15" type="primary">xerD</name>
    <name evidence="15" type="ORF">HXK00_06050</name>
</gene>
<dbReference type="Pfam" id="PF02899">
    <property type="entry name" value="Phage_int_SAM_1"/>
    <property type="match status" value="1"/>
</dbReference>
<evidence type="ECO:0000256" key="10">
    <source>
        <dbReference type="ARBA" id="ARBA00023172"/>
    </source>
</evidence>
<keyword evidence="9 12" id="KW-0238">DNA-binding</keyword>
<dbReference type="Gene3D" id="1.10.443.10">
    <property type="entry name" value="Intergrase catalytic core"/>
    <property type="match status" value="1"/>
</dbReference>
<evidence type="ECO:0000256" key="5">
    <source>
        <dbReference type="ARBA" id="ARBA00022490"/>
    </source>
</evidence>
<dbReference type="GO" id="GO:0007059">
    <property type="term" value="P:chromosome segregation"/>
    <property type="evidence" value="ECO:0007669"/>
    <property type="project" value="UniProtKB-UniRule"/>
</dbReference>
<dbReference type="NCBIfam" id="NF040815">
    <property type="entry name" value="recomb_XerA_Arch"/>
    <property type="match status" value="1"/>
</dbReference>
<keyword evidence="8 12" id="KW-0229">DNA integration</keyword>
<dbReference type="Proteomes" id="UP000757900">
    <property type="component" value="Unassembled WGS sequence"/>
</dbReference>
<evidence type="ECO:0000256" key="2">
    <source>
        <dbReference type="ARBA" id="ARBA00006657"/>
    </source>
</evidence>
<dbReference type="AlphaFoldDB" id="A0A929MV38"/>
<comment type="similarity">
    <text evidence="3 12">Belongs to the 'phage' integrase family. XerD subfamily.</text>
</comment>